<sequence>MHTLRHSFALNFYKSGHDLIALQKLLGHASLRTTEIYCYMDSTDVKEASDSYYKKRDSEDRDISKKIQDLEKQIQDLKSEIG</sequence>
<dbReference type="GO" id="GO:0003677">
    <property type="term" value="F:DNA binding"/>
    <property type="evidence" value="ECO:0007669"/>
    <property type="project" value="InterPro"/>
</dbReference>
<dbReference type="SUPFAM" id="SSF56349">
    <property type="entry name" value="DNA breaking-rejoining enzymes"/>
    <property type="match status" value="1"/>
</dbReference>
<accession>X1S9B8</accession>
<feature type="domain" description="Tyr recombinase" evidence="2">
    <location>
        <begin position="1"/>
        <end position="50"/>
    </location>
</feature>
<dbReference type="Gene3D" id="1.10.443.10">
    <property type="entry name" value="Intergrase catalytic core"/>
    <property type="match status" value="1"/>
</dbReference>
<dbReference type="GO" id="GO:0006310">
    <property type="term" value="P:DNA recombination"/>
    <property type="evidence" value="ECO:0007669"/>
    <property type="project" value="UniProtKB-KW"/>
</dbReference>
<dbReference type="InterPro" id="IPR013762">
    <property type="entry name" value="Integrase-like_cat_sf"/>
</dbReference>
<evidence type="ECO:0000259" key="2">
    <source>
        <dbReference type="PROSITE" id="PS51898"/>
    </source>
</evidence>
<dbReference type="AlphaFoldDB" id="X1S9B8"/>
<dbReference type="PROSITE" id="PS51898">
    <property type="entry name" value="TYR_RECOMBINASE"/>
    <property type="match status" value="1"/>
</dbReference>
<proteinExistence type="predicted"/>
<dbReference type="GO" id="GO:0015074">
    <property type="term" value="P:DNA integration"/>
    <property type="evidence" value="ECO:0007669"/>
    <property type="project" value="InterPro"/>
</dbReference>
<reference evidence="3" key="1">
    <citation type="journal article" date="2014" name="Front. Microbiol.">
        <title>High frequency of phylogenetically diverse reductive dehalogenase-homologous genes in deep subseafloor sedimentary metagenomes.</title>
        <authorList>
            <person name="Kawai M."/>
            <person name="Futagami T."/>
            <person name="Toyoda A."/>
            <person name="Takaki Y."/>
            <person name="Nishi S."/>
            <person name="Hori S."/>
            <person name="Arai W."/>
            <person name="Tsubouchi T."/>
            <person name="Morono Y."/>
            <person name="Uchiyama I."/>
            <person name="Ito T."/>
            <person name="Fujiyama A."/>
            <person name="Inagaki F."/>
            <person name="Takami H."/>
        </authorList>
    </citation>
    <scope>NUCLEOTIDE SEQUENCE</scope>
    <source>
        <strain evidence="3">Expedition CK06-06</strain>
    </source>
</reference>
<protein>
    <recommendedName>
        <fullName evidence="2">Tyr recombinase domain-containing protein</fullName>
    </recommendedName>
</protein>
<dbReference type="InterPro" id="IPR011010">
    <property type="entry name" value="DNA_brk_join_enz"/>
</dbReference>
<evidence type="ECO:0000256" key="1">
    <source>
        <dbReference type="ARBA" id="ARBA00023172"/>
    </source>
</evidence>
<dbReference type="InterPro" id="IPR002104">
    <property type="entry name" value="Integrase_catalytic"/>
</dbReference>
<dbReference type="Pfam" id="PF00589">
    <property type="entry name" value="Phage_integrase"/>
    <property type="match status" value="1"/>
</dbReference>
<dbReference type="EMBL" id="BARW01001068">
    <property type="protein sequence ID" value="GAI72005.1"/>
    <property type="molecule type" value="Genomic_DNA"/>
</dbReference>
<evidence type="ECO:0000313" key="3">
    <source>
        <dbReference type="EMBL" id="GAI72005.1"/>
    </source>
</evidence>
<name>X1S9B8_9ZZZZ</name>
<comment type="caution">
    <text evidence="3">The sequence shown here is derived from an EMBL/GenBank/DDBJ whole genome shotgun (WGS) entry which is preliminary data.</text>
</comment>
<keyword evidence="1" id="KW-0233">DNA recombination</keyword>
<gene>
    <name evidence="3" type="ORF">S12H4_03701</name>
</gene>
<organism evidence="3">
    <name type="scientific">marine sediment metagenome</name>
    <dbReference type="NCBI Taxonomy" id="412755"/>
    <lineage>
        <taxon>unclassified sequences</taxon>
        <taxon>metagenomes</taxon>
        <taxon>ecological metagenomes</taxon>
    </lineage>
</organism>